<dbReference type="PANTHER" id="PTHR30026">
    <property type="entry name" value="OUTER MEMBRANE PROTEIN TOLC"/>
    <property type="match status" value="1"/>
</dbReference>
<dbReference type="GO" id="GO:0015562">
    <property type="term" value="F:efflux transmembrane transporter activity"/>
    <property type="evidence" value="ECO:0007669"/>
    <property type="project" value="InterPro"/>
</dbReference>
<keyword evidence="2" id="KW-1134">Transmembrane beta strand</keyword>
<evidence type="ECO:0000256" key="4">
    <source>
        <dbReference type="ARBA" id="ARBA00023136"/>
    </source>
</evidence>
<evidence type="ECO:0000256" key="5">
    <source>
        <dbReference type="ARBA" id="ARBA00023237"/>
    </source>
</evidence>
<dbReference type="GO" id="GO:0015288">
    <property type="term" value="F:porin activity"/>
    <property type="evidence" value="ECO:0007669"/>
    <property type="project" value="TreeGrafter"/>
</dbReference>
<evidence type="ECO:0000256" key="3">
    <source>
        <dbReference type="ARBA" id="ARBA00022692"/>
    </source>
</evidence>
<sequence>MNRIYPIAIILGCLVNLSQATAQYKDKLTLAEAYDLAMINYPLTGQKSLLEKQTELSLDIIRDESLPNITANLEGQLQTESLQLGSDSPESPINVEVPRESYKAYAQLDYTVYEGGQTTAQKDAVKANLQVGLHQLKTDLRSLKDRVNELFFIIVLSLQQEQLIGISLNNISASLQTLEAGFNNGTILESELVKLKVRKLELLNEQEDIRSNYVAAISVLEELTGLTLSPTTMFILPSFDPDTEVDLQRPEQGLYNAQKLLLTAQEGSIKASRRPRVVLFAQGGVGYPNPLNFTDISHSPYALAGLRMTWKIWDWNAASQKTERLQIQQQQVDVRKRTFEYNIQTRENEFIEKIEALSRQIENHKNIVVLQNEVLQQSKAQLKNGVINATDYLIQVNAELEARQTLQLYELQLQQLQVKYLTLFGML</sequence>
<comment type="subcellular location">
    <subcellularLocation>
        <location evidence="1">Cell outer membrane</location>
    </subcellularLocation>
</comment>
<keyword evidence="3" id="KW-0812">Transmembrane</keyword>
<evidence type="ECO:0000256" key="1">
    <source>
        <dbReference type="ARBA" id="ARBA00004442"/>
    </source>
</evidence>
<organism evidence="6 7">
    <name type="scientific">Fulvivirga marina</name>
    <dbReference type="NCBI Taxonomy" id="2494733"/>
    <lineage>
        <taxon>Bacteria</taxon>
        <taxon>Pseudomonadati</taxon>
        <taxon>Bacteroidota</taxon>
        <taxon>Cytophagia</taxon>
        <taxon>Cytophagales</taxon>
        <taxon>Fulvivirgaceae</taxon>
        <taxon>Fulvivirga</taxon>
    </lineage>
</organism>
<protein>
    <submittedName>
        <fullName evidence="6">TolC family protein</fullName>
    </submittedName>
</protein>
<dbReference type="Gene3D" id="1.20.1600.10">
    <property type="entry name" value="Outer membrane efflux proteins (OEP)"/>
    <property type="match status" value="1"/>
</dbReference>
<dbReference type="InterPro" id="IPR051906">
    <property type="entry name" value="TolC-like"/>
</dbReference>
<dbReference type="GO" id="GO:0009279">
    <property type="term" value="C:cell outer membrane"/>
    <property type="evidence" value="ECO:0007669"/>
    <property type="project" value="UniProtKB-SubCell"/>
</dbReference>
<evidence type="ECO:0000313" key="7">
    <source>
        <dbReference type="Proteomes" id="UP000614216"/>
    </source>
</evidence>
<keyword evidence="5" id="KW-0998">Cell outer membrane</keyword>
<evidence type="ECO:0000313" key="6">
    <source>
        <dbReference type="EMBL" id="MBL6448270.1"/>
    </source>
</evidence>
<dbReference type="GO" id="GO:1990281">
    <property type="term" value="C:efflux pump complex"/>
    <property type="evidence" value="ECO:0007669"/>
    <property type="project" value="TreeGrafter"/>
</dbReference>
<dbReference type="AlphaFoldDB" id="A0A937FY42"/>
<keyword evidence="7" id="KW-1185">Reference proteome</keyword>
<dbReference type="RefSeq" id="WP_202857812.1">
    <property type="nucleotide sequence ID" value="NZ_JAEUGD010000060.1"/>
</dbReference>
<reference evidence="6" key="1">
    <citation type="submission" date="2021-01" db="EMBL/GenBank/DDBJ databases">
        <title>Fulvivirga kasyanovii gen. nov., sp nov., a novel member of the phylum Bacteroidetes isolated from seawater in a mussel farm.</title>
        <authorList>
            <person name="Zhao L.-H."/>
            <person name="Wang Z.-J."/>
        </authorList>
    </citation>
    <scope>NUCLEOTIDE SEQUENCE</scope>
    <source>
        <strain evidence="6">29W222</strain>
    </source>
</reference>
<accession>A0A937FY42</accession>
<dbReference type="SUPFAM" id="SSF56954">
    <property type="entry name" value="Outer membrane efflux proteins (OEP)"/>
    <property type="match status" value="1"/>
</dbReference>
<dbReference type="EMBL" id="JAEUGD010000060">
    <property type="protein sequence ID" value="MBL6448270.1"/>
    <property type="molecule type" value="Genomic_DNA"/>
</dbReference>
<proteinExistence type="predicted"/>
<gene>
    <name evidence="6" type="ORF">JMN32_18290</name>
</gene>
<keyword evidence="4" id="KW-0472">Membrane</keyword>
<evidence type="ECO:0000256" key="2">
    <source>
        <dbReference type="ARBA" id="ARBA00022452"/>
    </source>
</evidence>
<dbReference type="PANTHER" id="PTHR30026:SF20">
    <property type="entry name" value="OUTER MEMBRANE PROTEIN TOLC"/>
    <property type="match status" value="1"/>
</dbReference>
<name>A0A937FY42_9BACT</name>
<dbReference type="Proteomes" id="UP000614216">
    <property type="component" value="Unassembled WGS sequence"/>
</dbReference>
<comment type="caution">
    <text evidence="6">The sequence shown here is derived from an EMBL/GenBank/DDBJ whole genome shotgun (WGS) entry which is preliminary data.</text>
</comment>